<organism evidence="1 2">
    <name type="scientific">Romanomermis culicivorax</name>
    <name type="common">Nematode worm</name>
    <dbReference type="NCBI Taxonomy" id="13658"/>
    <lineage>
        <taxon>Eukaryota</taxon>
        <taxon>Metazoa</taxon>
        <taxon>Ecdysozoa</taxon>
        <taxon>Nematoda</taxon>
        <taxon>Enoplea</taxon>
        <taxon>Dorylaimia</taxon>
        <taxon>Mermithida</taxon>
        <taxon>Mermithoidea</taxon>
        <taxon>Mermithidae</taxon>
        <taxon>Romanomermis</taxon>
    </lineage>
</organism>
<dbReference type="AlphaFoldDB" id="A0A915J6Z3"/>
<protein>
    <submittedName>
        <fullName evidence="2">Uncharacterized protein</fullName>
    </submittedName>
</protein>
<sequence length="194" mass="21771">MLKFATTLHFFNNPATSFLQSDVLTYSTLDAYNRLLLFLAFGHYGFIPKAYNAPGLFPHDSLDAAKIDHLTETIMATFHNVPLSEVLTANSANRVYPTISQIALPPIMRDEVLSAYKFFMFDCTSSDHTAVISAMKSNLTDRLIELLNFPVSPMYKLAICDRLLYEINPTLPPIPHEVKDVWIKCVAADQPLGN</sequence>
<accession>A0A915J6Z3</accession>
<keyword evidence="1" id="KW-1185">Reference proteome</keyword>
<reference evidence="2" key="1">
    <citation type="submission" date="2022-11" db="UniProtKB">
        <authorList>
            <consortium name="WormBaseParasite"/>
        </authorList>
    </citation>
    <scope>IDENTIFICATION</scope>
</reference>
<dbReference type="Proteomes" id="UP000887565">
    <property type="component" value="Unplaced"/>
</dbReference>
<evidence type="ECO:0000313" key="2">
    <source>
        <dbReference type="WBParaSite" id="nRc.2.0.1.t21508-RA"/>
    </source>
</evidence>
<name>A0A915J6Z3_ROMCU</name>
<evidence type="ECO:0000313" key="1">
    <source>
        <dbReference type="Proteomes" id="UP000887565"/>
    </source>
</evidence>
<proteinExistence type="predicted"/>
<dbReference type="WBParaSite" id="nRc.2.0.1.t21508-RA">
    <property type="protein sequence ID" value="nRc.2.0.1.t21508-RA"/>
    <property type="gene ID" value="nRc.2.0.1.g21508"/>
</dbReference>